<evidence type="ECO:0000256" key="3">
    <source>
        <dbReference type="PIRSR" id="PIRSR000443-1"/>
    </source>
</evidence>
<feature type="active site" evidence="2 3">
    <location>
        <position position="348"/>
    </location>
</feature>
<keyword evidence="1 2" id="KW-0808">Transferase</keyword>
<dbReference type="AlphaFoldDB" id="A0A6S6THK1"/>
<dbReference type="UniPathway" id="UPA00051">
    <property type="reaction ID" value="UER00074"/>
</dbReference>
<dbReference type="GO" id="GO:0005737">
    <property type="term" value="C:cytoplasm"/>
    <property type="evidence" value="ECO:0007669"/>
    <property type="project" value="UniProtKB-SubCell"/>
</dbReference>
<dbReference type="NCBIfam" id="NF001209">
    <property type="entry name" value="PRK00175.1"/>
    <property type="match status" value="1"/>
</dbReference>
<sequence>MNIKTVSKTFKNPLYLKSGRILEPYTLTYETYGNLNSNKSNVIVVCHALTGSHHAAGKYTPEERKSGWWDALIGPDKTIDTNKYFVICVNTLGSCFGSTGPMSQEYPSSKQYRLKFPVITISDMVKAQKILFNELEIYSVKAVIGGSMGGMQVLSFATEYPNFAEHYISLAATHATTPWTIAFNKIARESIIKDPKFNNGEYDQEDIKKNGFSGLATARMSGFISYLSPKSMQNKFSRKYVLQDGLYQLFGKYEVERYLDYNGNNFVSWFDPLSYLYITKAINIFDLSLGFDSLQDSLKRVSSSLHLISFKSDCLFFPKEMQEIKSAMDEIGKANLCTYLDVDSEYGHDSFLVETEKFNSYIQNILS</sequence>
<dbReference type="SUPFAM" id="SSF53474">
    <property type="entry name" value="alpha/beta-Hydrolases"/>
    <property type="match status" value="1"/>
</dbReference>
<reference evidence="5" key="1">
    <citation type="submission" date="2020-01" db="EMBL/GenBank/DDBJ databases">
        <authorList>
            <person name="Meier V. D."/>
            <person name="Meier V D."/>
        </authorList>
    </citation>
    <scope>NUCLEOTIDE SEQUENCE</scope>
    <source>
        <strain evidence="5">HLG_WM_MAG_12</strain>
    </source>
</reference>
<comment type="caution">
    <text evidence="2">Lacks conserved residue(s) required for the propagation of feature annotation.</text>
</comment>
<dbReference type="Gene3D" id="1.10.1740.110">
    <property type="match status" value="1"/>
</dbReference>
<dbReference type="InterPro" id="IPR008220">
    <property type="entry name" value="HAT_MetX-like"/>
</dbReference>
<keyword evidence="2" id="KW-0486">Methionine biosynthesis</keyword>
<keyword evidence="2 5" id="KW-0012">Acyltransferase</keyword>
<feature type="binding site" evidence="2">
    <location>
        <position position="219"/>
    </location>
    <ligand>
        <name>substrate</name>
    </ligand>
</feature>
<comment type="function">
    <text evidence="2">Transfers an acetyl group from acetyl-CoA to L-homoserine, forming acetyl-L-homoserine.</text>
</comment>
<dbReference type="HAMAP" id="MF_00296">
    <property type="entry name" value="MetX_acyltransf"/>
    <property type="match status" value="1"/>
</dbReference>
<organism evidence="5">
    <name type="scientific">uncultured Campylobacterales bacterium</name>
    <dbReference type="NCBI Taxonomy" id="352960"/>
    <lineage>
        <taxon>Bacteria</taxon>
        <taxon>Pseudomonadati</taxon>
        <taxon>Campylobacterota</taxon>
        <taxon>Epsilonproteobacteria</taxon>
        <taxon>Campylobacterales</taxon>
        <taxon>environmental samples</taxon>
    </lineage>
</organism>
<dbReference type="Pfam" id="PF00561">
    <property type="entry name" value="Abhydrolase_1"/>
    <property type="match status" value="1"/>
</dbReference>
<dbReference type="GO" id="GO:0009092">
    <property type="term" value="P:homoserine metabolic process"/>
    <property type="evidence" value="ECO:0007669"/>
    <property type="project" value="TreeGrafter"/>
</dbReference>
<name>A0A6S6THK1_9BACT</name>
<feature type="active site" description="Nucleophile" evidence="2 3">
    <location>
        <position position="147"/>
    </location>
</feature>
<feature type="active site" evidence="2 3">
    <location>
        <position position="313"/>
    </location>
</feature>
<dbReference type="EC" id="2.3.1.31" evidence="2"/>
<evidence type="ECO:0000313" key="5">
    <source>
        <dbReference type="EMBL" id="CAA6814922.1"/>
    </source>
</evidence>
<dbReference type="PANTHER" id="PTHR32268:SF11">
    <property type="entry name" value="HOMOSERINE O-ACETYLTRANSFERASE"/>
    <property type="match status" value="1"/>
</dbReference>
<dbReference type="EMBL" id="CACVAW010000062">
    <property type="protein sequence ID" value="CAA6814922.1"/>
    <property type="molecule type" value="Genomic_DNA"/>
</dbReference>
<dbReference type="PANTHER" id="PTHR32268">
    <property type="entry name" value="HOMOSERINE O-ACETYLTRANSFERASE"/>
    <property type="match status" value="1"/>
</dbReference>
<dbReference type="PIRSF" id="PIRSF000443">
    <property type="entry name" value="Homoser_Ac_trans"/>
    <property type="match status" value="1"/>
</dbReference>
<dbReference type="NCBIfam" id="TIGR01392">
    <property type="entry name" value="homoserO_Ac_trn"/>
    <property type="match status" value="1"/>
</dbReference>
<comment type="catalytic activity">
    <reaction evidence="2">
        <text>L-homoserine + acetyl-CoA = O-acetyl-L-homoserine + CoA</text>
        <dbReference type="Rhea" id="RHEA:13701"/>
        <dbReference type="ChEBI" id="CHEBI:57287"/>
        <dbReference type="ChEBI" id="CHEBI:57288"/>
        <dbReference type="ChEBI" id="CHEBI:57476"/>
        <dbReference type="ChEBI" id="CHEBI:57716"/>
        <dbReference type="EC" id="2.3.1.31"/>
    </reaction>
</comment>
<dbReference type="InterPro" id="IPR029058">
    <property type="entry name" value="AB_hydrolase_fold"/>
</dbReference>
<gene>
    <name evidence="2" type="primary">metXA</name>
    <name evidence="5" type="ORF">HELGO_WM25095</name>
</gene>
<keyword evidence="2" id="KW-0028">Amino-acid biosynthesis</keyword>
<accession>A0A6S6THK1</accession>
<dbReference type="GO" id="GO:0009086">
    <property type="term" value="P:methionine biosynthetic process"/>
    <property type="evidence" value="ECO:0007669"/>
    <property type="project" value="UniProtKB-UniRule"/>
</dbReference>
<comment type="subunit">
    <text evidence="2">Homodimer.</text>
</comment>
<feature type="domain" description="AB hydrolase-1" evidence="4">
    <location>
        <begin position="41"/>
        <end position="272"/>
    </location>
</feature>
<evidence type="ECO:0000256" key="2">
    <source>
        <dbReference type="HAMAP-Rule" id="MF_00296"/>
    </source>
</evidence>
<evidence type="ECO:0000256" key="1">
    <source>
        <dbReference type="ARBA" id="ARBA00022679"/>
    </source>
</evidence>
<dbReference type="InterPro" id="IPR000073">
    <property type="entry name" value="AB_hydrolase_1"/>
</dbReference>
<dbReference type="Gene3D" id="3.40.50.1820">
    <property type="entry name" value="alpha/beta hydrolase"/>
    <property type="match status" value="1"/>
</dbReference>
<comment type="similarity">
    <text evidence="2">Belongs to the AB hydrolase superfamily. MetX family.</text>
</comment>
<protein>
    <recommendedName>
        <fullName evidence="2">Homoserine O-acetyltransferase</fullName>
        <shortName evidence="2">HAT</shortName>
        <ecNumber evidence="2">2.3.1.31</ecNumber>
    </recommendedName>
    <alternativeName>
        <fullName evidence="2">Homoserine transacetylase</fullName>
        <shortName evidence="2">HTA</shortName>
    </alternativeName>
</protein>
<evidence type="ECO:0000259" key="4">
    <source>
        <dbReference type="Pfam" id="PF00561"/>
    </source>
</evidence>
<feature type="binding site" evidence="2">
    <location>
        <position position="349"/>
    </location>
    <ligand>
        <name>substrate</name>
    </ligand>
</feature>
<keyword evidence="2" id="KW-0963">Cytoplasm</keyword>
<comment type="subcellular location">
    <subcellularLocation>
        <location evidence="2">Cytoplasm</location>
    </subcellularLocation>
</comment>
<proteinExistence type="inferred from homology"/>
<comment type="pathway">
    <text evidence="2">Amino-acid biosynthesis; L-methionine biosynthesis via de novo pathway; O-acetyl-L-homoserine from L-homoserine: step 1/1.</text>
</comment>
<dbReference type="GO" id="GO:0004414">
    <property type="term" value="F:homoserine O-acetyltransferase activity"/>
    <property type="evidence" value="ECO:0007669"/>
    <property type="project" value="UniProtKB-UniRule"/>
</dbReference>